<evidence type="ECO:0000256" key="4">
    <source>
        <dbReference type="ARBA" id="ARBA00022801"/>
    </source>
</evidence>
<keyword evidence="7" id="KW-0119">Carbohydrate metabolism</keyword>
<dbReference type="InterPro" id="IPR053715">
    <property type="entry name" value="GH4_Enzyme_sf"/>
</dbReference>
<evidence type="ECO:0000313" key="10">
    <source>
        <dbReference type="EMBL" id="GAI41471.1"/>
    </source>
</evidence>
<dbReference type="GO" id="GO:0016616">
    <property type="term" value="F:oxidoreductase activity, acting on the CH-OH group of donors, NAD or NADP as acceptor"/>
    <property type="evidence" value="ECO:0007669"/>
    <property type="project" value="InterPro"/>
</dbReference>
<sequence length="248" mass="28464">TWAMNKRNGIKAYGLCHSVQATHNEIASYLGIKPEDLISLATGINHASWFLKLKYKGKDMYPILKKRVKDPKIHNKKVWCNSTDAVRFDLLERFGYFPTESSMHHAEYSPYYLKDKKAIKKYCIDFWGPEKDREEYLDYLEKIKEKKEKIKRTNEYAPLIIQSLETGKLRRCNINLKNSGLITNLLNGCCVEVPCLVSKEGIRPLYIGNLPLGPDSYCSRIVFTQGLTVEASFSGNKDLVYQALLADP</sequence>
<feature type="domain" description="Glycosyl hydrolase family 4 C-terminal" evidence="9">
    <location>
        <begin position="42"/>
        <end position="248"/>
    </location>
</feature>
<keyword evidence="4" id="KW-0378">Hydrolase</keyword>
<keyword evidence="3" id="KW-0479">Metal-binding</keyword>
<gene>
    <name evidence="10" type="ORF">S06H3_52082</name>
</gene>
<dbReference type="InterPro" id="IPR001088">
    <property type="entry name" value="Glyco_hydro_4"/>
</dbReference>
<dbReference type="PANTHER" id="PTHR32092:SF6">
    <property type="entry name" value="ALPHA-GALACTOSIDASE"/>
    <property type="match status" value="1"/>
</dbReference>
<keyword evidence="5" id="KW-0520">NAD</keyword>
<name>X1PG86_9ZZZZ</name>
<dbReference type="Gene3D" id="3.90.1820.10">
    <property type="entry name" value="AglA-like glucosidase"/>
    <property type="match status" value="1"/>
</dbReference>
<evidence type="ECO:0000256" key="6">
    <source>
        <dbReference type="ARBA" id="ARBA00023211"/>
    </source>
</evidence>
<comment type="cofactor">
    <cofactor evidence="1">
        <name>NAD(+)</name>
        <dbReference type="ChEBI" id="CHEBI:57540"/>
    </cofactor>
</comment>
<feature type="non-terminal residue" evidence="10">
    <location>
        <position position="248"/>
    </location>
</feature>
<evidence type="ECO:0000256" key="5">
    <source>
        <dbReference type="ARBA" id="ARBA00023027"/>
    </source>
</evidence>
<evidence type="ECO:0000256" key="3">
    <source>
        <dbReference type="ARBA" id="ARBA00022723"/>
    </source>
</evidence>
<evidence type="ECO:0000259" key="9">
    <source>
        <dbReference type="Pfam" id="PF11975"/>
    </source>
</evidence>
<dbReference type="Pfam" id="PF11975">
    <property type="entry name" value="Glyco_hydro_4C"/>
    <property type="match status" value="1"/>
</dbReference>
<proteinExistence type="predicted"/>
<dbReference type="InterPro" id="IPR015955">
    <property type="entry name" value="Lactate_DH/Glyco_Ohase_4_C"/>
</dbReference>
<dbReference type="GO" id="GO:0005975">
    <property type="term" value="P:carbohydrate metabolic process"/>
    <property type="evidence" value="ECO:0007669"/>
    <property type="project" value="InterPro"/>
</dbReference>
<organism evidence="10">
    <name type="scientific">marine sediment metagenome</name>
    <dbReference type="NCBI Taxonomy" id="412755"/>
    <lineage>
        <taxon>unclassified sequences</taxon>
        <taxon>metagenomes</taxon>
        <taxon>ecological metagenomes</taxon>
    </lineage>
</organism>
<dbReference type="PANTHER" id="PTHR32092">
    <property type="entry name" value="6-PHOSPHO-BETA-GLUCOSIDASE-RELATED"/>
    <property type="match status" value="1"/>
</dbReference>
<evidence type="ECO:0000256" key="7">
    <source>
        <dbReference type="ARBA" id="ARBA00023277"/>
    </source>
</evidence>
<keyword evidence="6" id="KW-0464">Manganese</keyword>
<dbReference type="GO" id="GO:0004553">
    <property type="term" value="F:hydrolase activity, hydrolyzing O-glycosyl compounds"/>
    <property type="evidence" value="ECO:0007669"/>
    <property type="project" value="InterPro"/>
</dbReference>
<protein>
    <recommendedName>
        <fullName evidence="9">Glycosyl hydrolase family 4 C-terminal domain-containing protein</fullName>
    </recommendedName>
</protein>
<feature type="non-terminal residue" evidence="10">
    <location>
        <position position="1"/>
    </location>
</feature>
<dbReference type="GO" id="GO:0046872">
    <property type="term" value="F:metal ion binding"/>
    <property type="evidence" value="ECO:0007669"/>
    <property type="project" value="UniProtKB-KW"/>
</dbReference>
<accession>X1PG86</accession>
<keyword evidence="8" id="KW-0326">Glycosidase</keyword>
<dbReference type="EMBL" id="BARV01033094">
    <property type="protein sequence ID" value="GAI41471.1"/>
    <property type="molecule type" value="Genomic_DNA"/>
</dbReference>
<comment type="caution">
    <text evidence="10">The sequence shown here is derived from an EMBL/GenBank/DDBJ whole genome shotgun (WGS) entry which is preliminary data.</text>
</comment>
<comment type="cofactor">
    <cofactor evidence="2">
        <name>Mn(2+)</name>
        <dbReference type="ChEBI" id="CHEBI:29035"/>
    </cofactor>
</comment>
<evidence type="ECO:0000256" key="2">
    <source>
        <dbReference type="ARBA" id="ARBA00001936"/>
    </source>
</evidence>
<dbReference type="AlphaFoldDB" id="X1PG86"/>
<evidence type="ECO:0000256" key="1">
    <source>
        <dbReference type="ARBA" id="ARBA00001911"/>
    </source>
</evidence>
<dbReference type="SUPFAM" id="SSF56327">
    <property type="entry name" value="LDH C-terminal domain-like"/>
    <property type="match status" value="1"/>
</dbReference>
<dbReference type="InterPro" id="IPR022616">
    <property type="entry name" value="Glyco_hydro_4_C"/>
</dbReference>
<reference evidence="10" key="1">
    <citation type="journal article" date="2014" name="Front. Microbiol.">
        <title>High frequency of phylogenetically diverse reductive dehalogenase-homologous genes in deep subseafloor sedimentary metagenomes.</title>
        <authorList>
            <person name="Kawai M."/>
            <person name="Futagami T."/>
            <person name="Toyoda A."/>
            <person name="Takaki Y."/>
            <person name="Nishi S."/>
            <person name="Hori S."/>
            <person name="Arai W."/>
            <person name="Tsubouchi T."/>
            <person name="Morono Y."/>
            <person name="Uchiyama I."/>
            <person name="Ito T."/>
            <person name="Fujiyama A."/>
            <person name="Inagaki F."/>
            <person name="Takami H."/>
        </authorList>
    </citation>
    <scope>NUCLEOTIDE SEQUENCE</scope>
    <source>
        <strain evidence="10">Expedition CK06-06</strain>
    </source>
</reference>
<evidence type="ECO:0000256" key="8">
    <source>
        <dbReference type="ARBA" id="ARBA00023295"/>
    </source>
</evidence>